<name>A0A0E9PQN1_ANGAN</name>
<organism evidence="1">
    <name type="scientific">Anguilla anguilla</name>
    <name type="common">European freshwater eel</name>
    <name type="synonym">Muraena anguilla</name>
    <dbReference type="NCBI Taxonomy" id="7936"/>
    <lineage>
        <taxon>Eukaryota</taxon>
        <taxon>Metazoa</taxon>
        <taxon>Chordata</taxon>
        <taxon>Craniata</taxon>
        <taxon>Vertebrata</taxon>
        <taxon>Euteleostomi</taxon>
        <taxon>Actinopterygii</taxon>
        <taxon>Neopterygii</taxon>
        <taxon>Teleostei</taxon>
        <taxon>Anguilliformes</taxon>
        <taxon>Anguillidae</taxon>
        <taxon>Anguilla</taxon>
    </lineage>
</organism>
<sequence length="32" mass="3732">MLILTPYWYTVRPFGQTNNSGCTTEYATLYRA</sequence>
<reference evidence="1" key="1">
    <citation type="submission" date="2014-11" db="EMBL/GenBank/DDBJ databases">
        <authorList>
            <person name="Amaro Gonzalez C."/>
        </authorList>
    </citation>
    <scope>NUCLEOTIDE SEQUENCE</scope>
</reference>
<dbReference type="AlphaFoldDB" id="A0A0E9PQN1"/>
<accession>A0A0E9PQN1</accession>
<reference evidence="1" key="2">
    <citation type="journal article" date="2015" name="Fish Shellfish Immunol.">
        <title>Early steps in the European eel (Anguilla anguilla)-Vibrio vulnificus interaction in the gills: Role of the RtxA13 toxin.</title>
        <authorList>
            <person name="Callol A."/>
            <person name="Pajuelo D."/>
            <person name="Ebbesson L."/>
            <person name="Teles M."/>
            <person name="MacKenzie S."/>
            <person name="Amaro C."/>
        </authorList>
    </citation>
    <scope>NUCLEOTIDE SEQUENCE</scope>
</reference>
<evidence type="ECO:0000313" key="1">
    <source>
        <dbReference type="EMBL" id="JAH06794.1"/>
    </source>
</evidence>
<proteinExistence type="predicted"/>
<dbReference type="EMBL" id="GBXM01101783">
    <property type="protein sequence ID" value="JAH06794.1"/>
    <property type="molecule type" value="Transcribed_RNA"/>
</dbReference>
<protein>
    <submittedName>
        <fullName evidence="1">Uncharacterized protein</fullName>
    </submittedName>
</protein>